<sequence length="349" mass="37651">MLVDRGVGCLLGGAVGDALGLPFETLSARRIAKWFRPGGYQLFFGRGMVSDDTEHSFLVLKVLHLSQGDPVRFQRLLRRALMLWLLALPTGIGFATLRALLKSWLGLPVRWAAVNSPGSGPAMRAAVIGCYAARFPERADVDALTRAATEMTHANRKAEIGALAMARLARMAALSNTMPGWQEVRAELQAVGGDDPDWVRLIALIEAGLEQQLPVPDFAVTIGHRRRQGGYVYFTTPLAIYSWLRHPGDLIETVAAVIRCGGDTDTGAAMAGGLAGASLGEAGIPAHYLETLCDQPLSVSRLRRTAAQAFGTGPASGLGLLFFPLLMLRNLSFLTLIVAHLFRRLLPPY</sequence>
<dbReference type="InterPro" id="IPR036705">
    <property type="entry name" value="Ribosyl_crysJ1_sf"/>
</dbReference>
<keyword evidence="4" id="KW-1185">Reference proteome</keyword>
<evidence type="ECO:0000256" key="2">
    <source>
        <dbReference type="SAM" id="Phobius"/>
    </source>
</evidence>
<feature type="transmembrane region" description="Helical" evidence="2">
    <location>
        <begin position="81"/>
        <end position="101"/>
    </location>
</feature>
<keyword evidence="2" id="KW-1133">Transmembrane helix</keyword>
<dbReference type="EMBL" id="JAFREP010000001">
    <property type="protein sequence ID" value="MBO1317105.1"/>
    <property type="molecule type" value="Genomic_DNA"/>
</dbReference>
<feature type="binding site" evidence="1">
    <location>
        <position position="266"/>
    </location>
    <ligand>
        <name>Mg(2+)</name>
        <dbReference type="ChEBI" id="CHEBI:18420"/>
        <label>1</label>
    </ligand>
</feature>
<comment type="caution">
    <text evidence="3">The sequence shown here is derived from an EMBL/GenBank/DDBJ whole genome shotgun (WGS) entry which is preliminary data.</text>
</comment>
<dbReference type="SUPFAM" id="SSF101478">
    <property type="entry name" value="ADP-ribosylglycohydrolase"/>
    <property type="match status" value="1"/>
</dbReference>
<feature type="binding site" evidence="1">
    <location>
        <position position="263"/>
    </location>
    <ligand>
        <name>Mg(2+)</name>
        <dbReference type="ChEBI" id="CHEBI:18420"/>
        <label>1</label>
    </ligand>
</feature>
<evidence type="ECO:0000313" key="4">
    <source>
        <dbReference type="Proteomes" id="UP000664417"/>
    </source>
</evidence>
<keyword evidence="1" id="KW-0460">Magnesium</keyword>
<dbReference type="Proteomes" id="UP000664417">
    <property type="component" value="Unassembled WGS sequence"/>
</dbReference>
<feature type="binding site" evidence="1">
    <location>
        <position position="52"/>
    </location>
    <ligand>
        <name>Mg(2+)</name>
        <dbReference type="ChEBI" id="CHEBI:18420"/>
        <label>1</label>
    </ligand>
</feature>
<dbReference type="InterPro" id="IPR005502">
    <property type="entry name" value="Ribosyl_crysJ1"/>
</dbReference>
<name>A0A8J7QCM5_9BACT</name>
<feature type="binding site" evidence="1">
    <location>
        <position position="51"/>
    </location>
    <ligand>
        <name>Mg(2+)</name>
        <dbReference type="ChEBI" id="CHEBI:18420"/>
        <label>1</label>
    </ligand>
</feature>
<protein>
    <submittedName>
        <fullName evidence="3">ADP-ribosylglycohydrolase family protein</fullName>
    </submittedName>
</protein>
<reference evidence="3" key="1">
    <citation type="submission" date="2021-03" db="EMBL/GenBank/DDBJ databases">
        <authorList>
            <person name="Wang G."/>
        </authorList>
    </citation>
    <scope>NUCLEOTIDE SEQUENCE</scope>
    <source>
        <strain evidence="3">KCTC 12899</strain>
    </source>
</reference>
<dbReference type="Pfam" id="PF03747">
    <property type="entry name" value="ADP_ribosyl_GH"/>
    <property type="match status" value="1"/>
</dbReference>
<dbReference type="RefSeq" id="WP_207856339.1">
    <property type="nucleotide sequence ID" value="NZ_JAFREP010000001.1"/>
</dbReference>
<dbReference type="PANTHER" id="PTHR16222:SF12">
    <property type="entry name" value="ADP-RIBOSYLGLYCOHYDROLASE-RELATED"/>
    <property type="match status" value="1"/>
</dbReference>
<gene>
    <name evidence="3" type="ORF">J3U88_01450</name>
</gene>
<keyword evidence="2" id="KW-0472">Membrane</keyword>
<organism evidence="3 4">
    <name type="scientific">Acanthopleuribacter pedis</name>
    <dbReference type="NCBI Taxonomy" id="442870"/>
    <lineage>
        <taxon>Bacteria</taxon>
        <taxon>Pseudomonadati</taxon>
        <taxon>Acidobacteriota</taxon>
        <taxon>Holophagae</taxon>
        <taxon>Acanthopleuribacterales</taxon>
        <taxon>Acanthopleuribacteraceae</taxon>
        <taxon>Acanthopleuribacter</taxon>
    </lineage>
</organism>
<comment type="cofactor">
    <cofactor evidence="1">
        <name>Mg(2+)</name>
        <dbReference type="ChEBI" id="CHEBI:18420"/>
    </cofactor>
    <text evidence="1">Binds 2 magnesium ions per subunit.</text>
</comment>
<dbReference type="Gene3D" id="1.10.4080.10">
    <property type="entry name" value="ADP-ribosylation/Crystallin J1"/>
    <property type="match status" value="1"/>
</dbReference>
<feature type="transmembrane region" description="Helical" evidence="2">
    <location>
        <begin position="320"/>
        <end position="342"/>
    </location>
</feature>
<feature type="binding site" evidence="1">
    <location>
        <position position="265"/>
    </location>
    <ligand>
        <name>Mg(2+)</name>
        <dbReference type="ChEBI" id="CHEBI:18420"/>
        <label>1</label>
    </ligand>
</feature>
<proteinExistence type="predicted"/>
<evidence type="ECO:0000313" key="3">
    <source>
        <dbReference type="EMBL" id="MBO1317105.1"/>
    </source>
</evidence>
<accession>A0A8J7QCM5</accession>
<evidence type="ECO:0000256" key="1">
    <source>
        <dbReference type="PIRSR" id="PIRSR605502-1"/>
    </source>
</evidence>
<dbReference type="GO" id="GO:0046872">
    <property type="term" value="F:metal ion binding"/>
    <property type="evidence" value="ECO:0007669"/>
    <property type="project" value="UniProtKB-KW"/>
</dbReference>
<feature type="binding site" evidence="1">
    <location>
        <position position="50"/>
    </location>
    <ligand>
        <name>Mg(2+)</name>
        <dbReference type="ChEBI" id="CHEBI:18420"/>
        <label>1</label>
    </ligand>
</feature>
<dbReference type="InterPro" id="IPR050792">
    <property type="entry name" value="ADP-ribosylglycohydrolase"/>
</dbReference>
<keyword evidence="2" id="KW-0812">Transmembrane</keyword>
<dbReference type="AlphaFoldDB" id="A0A8J7QCM5"/>
<dbReference type="PANTHER" id="PTHR16222">
    <property type="entry name" value="ADP-RIBOSYLGLYCOHYDROLASE"/>
    <property type="match status" value="1"/>
</dbReference>
<keyword evidence="1" id="KW-0479">Metal-binding</keyword>